<dbReference type="Proteomes" id="UP001221411">
    <property type="component" value="Unassembled WGS sequence"/>
</dbReference>
<feature type="domain" description="DUF4377" evidence="2">
    <location>
        <begin position="45"/>
        <end position="118"/>
    </location>
</feature>
<keyword evidence="4" id="KW-1185">Reference proteome</keyword>
<evidence type="ECO:0000313" key="4">
    <source>
        <dbReference type="Proteomes" id="UP001221411"/>
    </source>
</evidence>
<dbReference type="EMBL" id="JAQNDO010000001">
    <property type="protein sequence ID" value="MDC0741923.1"/>
    <property type="molecule type" value="Genomic_DNA"/>
</dbReference>
<evidence type="ECO:0000313" key="3">
    <source>
        <dbReference type="EMBL" id="MDC0741923.1"/>
    </source>
</evidence>
<dbReference type="RefSeq" id="WP_271917246.1">
    <property type="nucleotide sequence ID" value="NZ_JAQNDO010000001.1"/>
</dbReference>
<dbReference type="PROSITE" id="PS51257">
    <property type="entry name" value="PROKAR_LIPOPROTEIN"/>
    <property type="match status" value="1"/>
</dbReference>
<comment type="caution">
    <text evidence="3">The sequence shown here is derived from an EMBL/GenBank/DDBJ whole genome shotgun (WGS) entry which is preliminary data.</text>
</comment>
<dbReference type="Pfam" id="PF14302">
    <property type="entry name" value="DUF4377"/>
    <property type="match status" value="1"/>
</dbReference>
<feature type="signal peptide" evidence="1">
    <location>
        <begin position="1"/>
        <end position="23"/>
    </location>
</feature>
<organism evidence="3 4">
    <name type="scientific">Polyangium mundeleinium</name>
    <dbReference type="NCBI Taxonomy" id="2995306"/>
    <lineage>
        <taxon>Bacteria</taxon>
        <taxon>Pseudomonadati</taxon>
        <taxon>Myxococcota</taxon>
        <taxon>Polyangia</taxon>
        <taxon>Polyangiales</taxon>
        <taxon>Polyangiaceae</taxon>
        <taxon>Polyangium</taxon>
    </lineage>
</organism>
<evidence type="ECO:0000259" key="2">
    <source>
        <dbReference type="Pfam" id="PF14302"/>
    </source>
</evidence>
<reference evidence="3 4" key="1">
    <citation type="submission" date="2022-11" db="EMBL/GenBank/DDBJ databases">
        <title>Minimal conservation of predation-associated metabolite biosynthetic gene clusters underscores biosynthetic potential of Myxococcota including descriptions for ten novel species: Archangium lansinium sp. nov., Myxococcus landrumus sp. nov., Nannocystis bai.</title>
        <authorList>
            <person name="Ahearne A."/>
            <person name="Stevens C."/>
            <person name="Dowd S."/>
        </authorList>
    </citation>
    <scope>NUCLEOTIDE SEQUENCE [LARGE SCALE GENOMIC DNA]</scope>
    <source>
        <strain evidence="3 4">RJM3</strain>
    </source>
</reference>
<keyword evidence="1" id="KW-0732">Signal</keyword>
<gene>
    <name evidence="3" type="ORF">POL67_11245</name>
</gene>
<evidence type="ECO:0000256" key="1">
    <source>
        <dbReference type="SAM" id="SignalP"/>
    </source>
</evidence>
<feature type="chain" id="PRO_5046429737" evidence="1">
    <location>
        <begin position="24"/>
        <end position="121"/>
    </location>
</feature>
<name>A0ABT5EJB7_9BACT</name>
<dbReference type="InterPro" id="IPR025485">
    <property type="entry name" value="DUF4377"/>
</dbReference>
<accession>A0ABT5EJB7</accession>
<protein>
    <submittedName>
        <fullName evidence="3">DUF4377 domain-containing protein</fullName>
    </submittedName>
</protein>
<proteinExistence type="predicted"/>
<sequence>MSSALRQALVTIVLFTAACAPSATPGTSNTTEASPAKDGETTLFVHAERVDCMGVGPMRCMQVREAENKEWERFYGRIEGFSYEEGYAYELRVKREPVANPPADGSSLRTLLVKIVSKKKP</sequence>